<feature type="binding site" evidence="9">
    <location>
        <position position="319"/>
    </location>
    <ligand>
        <name>L-serine</name>
        <dbReference type="ChEBI" id="CHEBI:33384"/>
    </ligand>
</feature>
<keyword evidence="3" id="KW-0436">Ligase</keyword>
<evidence type="ECO:0000256" key="4">
    <source>
        <dbReference type="ARBA" id="ARBA00022741"/>
    </source>
</evidence>
<keyword evidence="4" id="KW-0547">Nucleotide-binding</keyword>
<reference evidence="12" key="1">
    <citation type="submission" date="2021-01" db="EMBL/GenBank/DDBJ databases">
        <authorList>
            <person name="Corre E."/>
            <person name="Pelletier E."/>
            <person name="Niang G."/>
            <person name="Scheremetjew M."/>
            <person name="Finn R."/>
            <person name="Kale V."/>
            <person name="Holt S."/>
            <person name="Cochrane G."/>
            <person name="Meng A."/>
            <person name="Brown T."/>
            <person name="Cohen L."/>
        </authorList>
    </citation>
    <scope>NUCLEOTIDE SEQUENCE</scope>
    <source>
        <strain evidence="12">CCAP 1951/1</strain>
    </source>
</reference>
<dbReference type="Pfam" id="PF00587">
    <property type="entry name" value="tRNA-synt_2b"/>
    <property type="match status" value="1"/>
</dbReference>
<dbReference type="SUPFAM" id="SSF55681">
    <property type="entry name" value="Class II aaRS and biotin synthetases"/>
    <property type="match status" value="1"/>
</dbReference>
<dbReference type="InterPro" id="IPR033729">
    <property type="entry name" value="SerRS_core"/>
</dbReference>
<comment type="similarity">
    <text evidence="1">Belongs to the class-II aminoacyl-tRNA synthetase family. Type-1 seryl-tRNA synthetase subfamily.</text>
</comment>
<dbReference type="NCBIfam" id="TIGR00414">
    <property type="entry name" value="serS"/>
    <property type="match status" value="1"/>
</dbReference>
<organism evidence="12">
    <name type="scientific">Neobodo designis</name>
    <name type="common">Flagellated protozoan</name>
    <name type="synonym">Bodo designis</name>
    <dbReference type="NCBI Taxonomy" id="312471"/>
    <lineage>
        <taxon>Eukaryota</taxon>
        <taxon>Discoba</taxon>
        <taxon>Euglenozoa</taxon>
        <taxon>Kinetoplastea</taxon>
        <taxon>Metakinetoplastina</taxon>
        <taxon>Neobodonida</taxon>
        <taxon>Neobodo</taxon>
    </lineage>
</organism>
<evidence type="ECO:0000256" key="8">
    <source>
        <dbReference type="ARBA" id="ARBA00031113"/>
    </source>
</evidence>
<dbReference type="EC" id="6.1.1.11" evidence="2"/>
<dbReference type="PRINTS" id="PR00981">
    <property type="entry name" value="TRNASYNTHSER"/>
</dbReference>
<feature type="site" description="Important for serine binding" evidence="9">
    <location>
        <position position="426"/>
    </location>
</feature>
<dbReference type="Gene3D" id="3.30.930.10">
    <property type="entry name" value="Bira Bifunctional Protein, Domain 2"/>
    <property type="match status" value="1"/>
</dbReference>
<dbReference type="Gene3D" id="1.10.287.40">
    <property type="entry name" value="Serine-tRNA synthetase, tRNA binding domain"/>
    <property type="match status" value="1"/>
</dbReference>
<dbReference type="Pfam" id="PF02403">
    <property type="entry name" value="Seryl_tRNA_N"/>
    <property type="match status" value="1"/>
</dbReference>
<dbReference type="GO" id="GO:0006434">
    <property type="term" value="P:seryl-tRNA aminoacylation"/>
    <property type="evidence" value="ECO:0007669"/>
    <property type="project" value="InterPro"/>
</dbReference>
<evidence type="ECO:0000256" key="6">
    <source>
        <dbReference type="ARBA" id="ARBA00022917"/>
    </source>
</evidence>
<dbReference type="PROSITE" id="PS50862">
    <property type="entry name" value="AA_TRNA_LIGASE_II"/>
    <property type="match status" value="1"/>
</dbReference>
<evidence type="ECO:0000256" key="10">
    <source>
        <dbReference type="PIRSR" id="PIRSR001529-2"/>
    </source>
</evidence>
<dbReference type="CDD" id="cd00770">
    <property type="entry name" value="SerRS_core"/>
    <property type="match status" value="1"/>
</dbReference>
<keyword evidence="6" id="KW-0648">Protein biosynthesis</keyword>
<dbReference type="InterPro" id="IPR015866">
    <property type="entry name" value="Ser-tRNA-synth_1_N"/>
</dbReference>
<dbReference type="PIRSF" id="PIRSF001529">
    <property type="entry name" value="Ser-tRNA-synth_IIa"/>
    <property type="match status" value="1"/>
</dbReference>
<dbReference type="SUPFAM" id="SSF46589">
    <property type="entry name" value="tRNA-binding arm"/>
    <property type="match status" value="1"/>
</dbReference>
<dbReference type="InterPro" id="IPR045864">
    <property type="entry name" value="aa-tRNA-synth_II/BPL/LPL"/>
</dbReference>
<evidence type="ECO:0000256" key="5">
    <source>
        <dbReference type="ARBA" id="ARBA00022840"/>
    </source>
</evidence>
<keyword evidence="5 10" id="KW-0067">ATP-binding</keyword>
<sequence>MLDILLLRDATGGNSNLVRESERRRYNDPAVVDAVIEADNAWRKALHLNEQSKKNGNDCSRAIAAKKKAKEADGTTDVVPEEVLAKARDGTIAPADIQALCVLQIKSLSKWFGERTAALNKEATDAEAKRDALLMRLGNIVHESVPVEVDEDKGNEVVRTSGDTSVKKPLNHVDVMEKLGFMDCGAKVTGMAGGRAYVLRGPLVQLQQALISYALSFLVAREYTPFYPPLFLNKQAMGEVAQLSQFDDELYKVSGEGDDKYLIATSEQPIAAYHRGKWFQELPKPIKYAGVSTCFRKEVGSHGRDTLGIFRVHQFDKIEQFVVCSPHNNESWQLMESMITSAEDFYKSLGIPYRVINICSGALNNAAAKKYDLEAWFPGSGAFRELVSCSNCTDYQARRLNCRYGESKRGQAAVNIKEYPHMLNSTLCAVTRTMCAICENNQTEEGVVVPEVLRPFMMGKEIIKYSEAADLADK</sequence>
<feature type="binding site" evidence="10">
    <location>
        <begin position="296"/>
        <end position="298"/>
    </location>
    <ligand>
        <name>ATP</name>
        <dbReference type="ChEBI" id="CHEBI:30616"/>
    </ligand>
</feature>
<evidence type="ECO:0000256" key="2">
    <source>
        <dbReference type="ARBA" id="ARBA00012840"/>
    </source>
</evidence>
<evidence type="ECO:0000256" key="3">
    <source>
        <dbReference type="ARBA" id="ARBA00022598"/>
    </source>
</evidence>
<feature type="binding site" evidence="9">
    <location>
        <position position="265"/>
    </location>
    <ligand>
        <name>L-serine</name>
        <dbReference type="ChEBI" id="CHEBI:33384"/>
    </ligand>
</feature>
<feature type="binding site" evidence="10">
    <location>
        <begin position="385"/>
        <end position="388"/>
    </location>
    <ligand>
        <name>ATP</name>
        <dbReference type="ChEBI" id="CHEBI:30616"/>
    </ligand>
</feature>
<dbReference type="FunFam" id="3.30.930.10:FF:000026">
    <property type="entry name" value="Seryl-tRNA synthetase, cytoplasmic"/>
    <property type="match status" value="1"/>
</dbReference>
<dbReference type="InterPro" id="IPR010978">
    <property type="entry name" value="tRNA-bd_arm"/>
</dbReference>
<dbReference type="GO" id="GO:0004828">
    <property type="term" value="F:serine-tRNA ligase activity"/>
    <property type="evidence" value="ECO:0007669"/>
    <property type="project" value="UniProtKB-EC"/>
</dbReference>
<dbReference type="InterPro" id="IPR006195">
    <property type="entry name" value="aa-tRNA-synth_II"/>
</dbReference>
<evidence type="ECO:0000256" key="7">
    <source>
        <dbReference type="ARBA" id="ARBA00023146"/>
    </source>
</evidence>
<evidence type="ECO:0000313" key="12">
    <source>
        <dbReference type="EMBL" id="CAD9114112.1"/>
    </source>
</evidence>
<gene>
    <name evidence="12" type="ORF">NDES1114_LOCUS13751</name>
</gene>
<feature type="binding site" evidence="9">
    <location>
        <position position="424"/>
    </location>
    <ligand>
        <name>L-serine</name>
        <dbReference type="ChEBI" id="CHEBI:33384"/>
    </ligand>
</feature>
<protein>
    <recommendedName>
        <fullName evidence="2">serine--tRNA ligase</fullName>
        <ecNumber evidence="2">6.1.1.11</ecNumber>
    </recommendedName>
    <alternativeName>
        <fullName evidence="8">Seryl-tRNA synthetase</fullName>
    </alternativeName>
</protein>
<keyword evidence="7" id="KW-0030">Aminoacyl-tRNA synthetase</keyword>
<dbReference type="InterPro" id="IPR002314">
    <property type="entry name" value="aa-tRNA-synt_IIb"/>
</dbReference>
<proteinExistence type="inferred from homology"/>
<evidence type="ECO:0000256" key="9">
    <source>
        <dbReference type="PIRSR" id="PIRSR001529-1"/>
    </source>
</evidence>
<evidence type="ECO:0000256" key="1">
    <source>
        <dbReference type="ARBA" id="ARBA00010728"/>
    </source>
</evidence>
<dbReference type="InterPro" id="IPR042103">
    <property type="entry name" value="SerRS_1_N_sf"/>
</dbReference>
<dbReference type="EMBL" id="HBGF01020780">
    <property type="protein sequence ID" value="CAD9114112.1"/>
    <property type="molecule type" value="Transcribed_RNA"/>
</dbReference>
<dbReference type="PANTHER" id="PTHR11778">
    <property type="entry name" value="SERYL-TRNA SYNTHETASE"/>
    <property type="match status" value="1"/>
</dbReference>
<name>A0A7S1LV81_NEODS</name>
<dbReference type="GO" id="GO:0005524">
    <property type="term" value="F:ATP binding"/>
    <property type="evidence" value="ECO:0007669"/>
    <property type="project" value="UniProtKB-KW"/>
</dbReference>
<dbReference type="InterPro" id="IPR002317">
    <property type="entry name" value="Ser-tRNA-ligase_type_1"/>
</dbReference>
<feature type="domain" description="Aminoacyl-transfer RNA synthetases class-II family profile" evidence="11">
    <location>
        <begin position="171"/>
        <end position="450"/>
    </location>
</feature>
<accession>A0A7S1LV81</accession>
<dbReference type="FunFam" id="1.10.287.40:FF:000007">
    <property type="entry name" value="Seryl-tRNA synthetase, putative"/>
    <property type="match status" value="1"/>
</dbReference>
<feature type="binding site" evidence="10">
    <location>
        <begin position="312"/>
        <end position="315"/>
    </location>
    <ligand>
        <name>ATP</name>
        <dbReference type="ChEBI" id="CHEBI:30616"/>
    </ligand>
</feature>
<feature type="binding site" evidence="9">
    <location>
        <position position="296"/>
    </location>
    <ligand>
        <name>L-serine</name>
        <dbReference type="ChEBI" id="CHEBI:33384"/>
    </ligand>
</feature>
<evidence type="ECO:0000259" key="11">
    <source>
        <dbReference type="PROSITE" id="PS50862"/>
    </source>
</evidence>
<dbReference type="AlphaFoldDB" id="A0A7S1LV81"/>